<evidence type="ECO:0008006" key="6">
    <source>
        <dbReference type="Google" id="ProtNLM"/>
    </source>
</evidence>
<dbReference type="AlphaFoldDB" id="A0A2G1DJ81"/>
<proteinExistence type="predicted"/>
<dbReference type="EMBL" id="CP032098">
    <property type="protein sequence ID" value="AXX91647.1"/>
    <property type="molecule type" value="Genomic_DNA"/>
</dbReference>
<reference evidence="3 4" key="1">
    <citation type="submission" date="2017-09" db="EMBL/GenBank/DDBJ databases">
        <title>Arcobacter canalis sp. nov., a new species isolated from a water canal contaminated with urban sewage.</title>
        <authorList>
            <person name="Perez-Cataluna A."/>
            <person name="Salas-Masso N."/>
            <person name="Figueras M.J."/>
        </authorList>
    </citation>
    <scope>NUCLEOTIDE SEQUENCE [LARGE SCALE GENOMIC DNA]</scope>
    <source>
        <strain evidence="3 4">F98-3</strain>
    </source>
</reference>
<evidence type="ECO:0000313" key="5">
    <source>
        <dbReference type="Proteomes" id="UP000262712"/>
    </source>
</evidence>
<accession>A0A2G1DJ81</accession>
<evidence type="ECO:0000313" key="2">
    <source>
        <dbReference type="EMBL" id="AXX91647.1"/>
    </source>
</evidence>
<organism evidence="3 4">
    <name type="scientific">Malaciobacter molluscorum LMG 25693</name>
    <dbReference type="NCBI Taxonomy" id="870501"/>
    <lineage>
        <taxon>Bacteria</taxon>
        <taxon>Pseudomonadati</taxon>
        <taxon>Campylobacterota</taxon>
        <taxon>Epsilonproteobacteria</taxon>
        <taxon>Campylobacterales</taxon>
        <taxon>Arcobacteraceae</taxon>
        <taxon>Malaciobacter</taxon>
    </lineage>
</organism>
<keyword evidence="1" id="KW-0812">Transmembrane</keyword>
<evidence type="ECO:0000313" key="3">
    <source>
        <dbReference type="EMBL" id="PHO18558.1"/>
    </source>
</evidence>
<keyword evidence="4" id="KW-1185">Reference proteome</keyword>
<evidence type="ECO:0000313" key="4">
    <source>
        <dbReference type="Proteomes" id="UP000221222"/>
    </source>
</evidence>
<dbReference type="Proteomes" id="UP000221222">
    <property type="component" value="Unassembled WGS sequence"/>
</dbReference>
<keyword evidence="1" id="KW-1133">Transmembrane helix</keyword>
<dbReference type="Proteomes" id="UP000262712">
    <property type="component" value="Chromosome"/>
</dbReference>
<dbReference type="EMBL" id="NXFY01000005">
    <property type="protein sequence ID" value="PHO18558.1"/>
    <property type="molecule type" value="Genomic_DNA"/>
</dbReference>
<gene>
    <name evidence="2" type="ORF">AMOL_0647</name>
    <name evidence="3" type="ORF">CPU12_04570</name>
</gene>
<feature type="transmembrane region" description="Helical" evidence="1">
    <location>
        <begin position="12"/>
        <end position="30"/>
    </location>
</feature>
<sequence>MNFTNKKSFITFELLIVIVVTSIIIINSFISIKDIYSISKNDQRLAIYKLDLLSSKIILQKNKIYLNKLKYKNNQLFIDKDLFLDDVKDYKISINSKFTNISFKYKDSFDINWVIKR</sequence>
<keyword evidence="1" id="KW-0472">Membrane</keyword>
<dbReference type="KEGG" id="amol:AMOL_0647"/>
<reference evidence="2 5" key="2">
    <citation type="submission" date="2018-08" db="EMBL/GenBank/DDBJ databases">
        <title>Complete genome of the Arcobacter molluscorum type strain LMG 25693.</title>
        <authorList>
            <person name="Miller W.G."/>
            <person name="Yee E."/>
            <person name="Bono J.L."/>
        </authorList>
    </citation>
    <scope>NUCLEOTIDE SEQUENCE [LARGE SCALE GENOMIC DNA]</scope>
    <source>
        <strain evidence="2 5">CECT 7696</strain>
    </source>
</reference>
<evidence type="ECO:0000256" key="1">
    <source>
        <dbReference type="SAM" id="Phobius"/>
    </source>
</evidence>
<protein>
    <recommendedName>
        <fullName evidence="6">Prepilin-type cleavage/methylation domain-containing protein</fullName>
    </recommendedName>
</protein>
<dbReference type="RefSeq" id="WP_099341909.1">
    <property type="nucleotide sequence ID" value="NZ_CP032098.1"/>
</dbReference>
<name>A0A2G1DJ81_9BACT</name>